<dbReference type="Gene3D" id="2.40.30.170">
    <property type="match status" value="1"/>
</dbReference>
<feature type="region of interest" description="Disordered" evidence="3">
    <location>
        <begin position="317"/>
        <end position="357"/>
    </location>
</feature>
<feature type="region of interest" description="Disordered" evidence="3">
    <location>
        <begin position="569"/>
        <end position="590"/>
    </location>
</feature>
<evidence type="ECO:0000313" key="6">
    <source>
        <dbReference type="Proteomes" id="UP000321049"/>
    </source>
</evidence>
<dbReference type="PANTHER" id="PTHR32347:SF23">
    <property type="entry name" value="BLL5650 PROTEIN"/>
    <property type="match status" value="1"/>
</dbReference>
<feature type="domain" description="Multidrug resistance protein MdtA-like barrel-sandwich hybrid" evidence="4">
    <location>
        <begin position="83"/>
        <end position="421"/>
    </location>
</feature>
<evidence type="ECO:0000256" key="2">
    <source>
        <dbReference type="ARBA" id="ARBA00023054"/>
    </source>
</evidence>
<dbReference type="AlphaFoldDB" id="A0A511JFN1"/>
<organism evidence="5 6">
    <name type="scientific">Cellulomonas terrae</name>
    <dbReference type="NCBI Taxonomy" id="311234"/>
    <lineage>
        <taxon>Bacteria</taxon>
        <taxon>Bacillati</taxon>
        <taxon>Actinomycetota</taxon>
        <taxon>Actinomycetes</taxon>
        <taxon>Micrococcales</taxon>
        <taxon>Cellulomonadaceae</taxon>
        <taxon>Cellulomonas</taxon>
    </lineage>
</organism>
<dbReference type="RefSeq" id="WP_146844375.1">
    <property type="nucleotide sequence ID" value="NZ_BJWH01000001.1"/>
</dbReference>
<dbReference type="PROSITE" id="PS51318">
    <property type="entry name" value="TAT"/>
    <property type="match status" value="1"/>
</dbReference>
<dbReference type="OrthoDB" id="5197506at2"/>
<evidence type="ECO:0000259" key="4">
    <source>
        <dbReference type="Pfam" id="PF25917"/>
    </source>
</evidence>
<comment type="caution">
    <text evidence="5">The sequence shown here is derived from an EMBL/GenBank/DDBJ whole genome shotgun (WGS) entry which is preliminary data.</text>
</comment>
<sequence length="617" mass="61555">MPEQTASPSLARRRRTRRRRMVALGAAGAVVLVAAGGGVALAVGGSDDGRYRTATAERASVEQVVDTVGTIASANRRDASFSVDGTVADVRVTVGQVVGAGDVLATLDTEALQGAVERAEADLAAAQQQLSDHLDAQTSSDPTPSPSTSSLTSADTDEPADDPTAPADPADPAVERAAAEVRAAQQALLDQYRLTADALDASGESVSASQATCAAFLAVVAGDVDTPDPTPTATEPPATDTTDTTDATDTTDPTDTTGAPVTDEPSTAEPDPTVVEQALADCQAALTGTLDAQTATDAEQQALLTLAAALDEAVRALQEAETRSSSSPTTTTSGPSTSSPSTDTPSPSTPSPSGDTTTTVTAATIVADQAAIDLAEANVTLAQSRLPFATLTSPIAGTVAAVSLAPGDAVTASSTTVVVTVLGPDGYTVTTSVPLTSIDIVEVGQTAQVTTPSTDATLTGTVSSIGVLDTSTTADPAYTVELAVDPTDERLYDDASAQVRITVAGADEVLTVPTSAVHVDGTTATVQVLEGGTPTEVTVTRGAVGAERTEITDGLAVGDEVVLADLDEPIESGTSATTGLSGLGGDQVEMPGPPEGFVMNGDLGGGPPAGFTQRDGG</sequence>
<feature type="compositionally biased region" description="Low complexity" evidence="3">
    <location>
        <begin position="231"/>
        <end position="263"/>
    </location>
</feature>
<dbReference type="PANTHER" id="PTHR32347">
    <property type="entry name" value="EFFLUX SYSTEM COMPONENT YKNX-RELATED"/>
    <property type="match status" value="1"/>
</dbReference>
<dbReference type="InterPro" id="IPR050465">
    <property type="entry name" value="UPF0194_transport"/>
</dbReference>
<evidence type="ECO:0000313" key="5">
    <source>
        <dbReference type="EMBL" id="GEL96804.1"/>
    </source>
</evidence>
<dbReference type="InterPro" id="IPR006311">
    <property type="entry name" value="TAT_signal"/>
</dbReference>
<dbReference type="Proteomes" id="UP000321049">
    <property type="component" value="Unassembled WGS sequence"/>
</dbReference>
<dbReference type="InterPro" id="IPR058625">
    <property type="entry name" value="MdtA-like_BSH"/>
</dbReference>
<protein>
    <submittedName>
        <fullName evidence="5">RND transporter</fullName>
    </submittedName>
</protein>
<dbReference type="Gene3D" id="2.40.50.100">
    <property type="match status" value="1"/>
</dbReference>
<keyword evidence="2" id="KW-0175">Coiled coil</keyword>
<evidence type="ECO:0000256" key="3">
    <source>
        <dbReference type="SAM" id="MobiDB-lite"/>
    </source>
</evidence>
<gene>
    <name evidence="5" type="ORF">CTE05_03510</name>
</gene>
<keyword evidence="6" id="KW-1185">Reference proteome</keyword>
<feature type="compositionally biased region" description="Low complexity" evidence="3">
    <location>
        <begin position="162"/>
        <end position="172"/>
    </location>
</feature>
<proteinExistence type="predicted"/>
<dbReference type="EMBL" id="BJWH01000001">
    <property type="protein sequence ID" value="GEL96804.1"/>
    <property type="molecule type" value="Genomic_DNA"/>
</dbReference>
<evidence type="ECO:0000256" key="1">
    <source>
        <dbReference type="ARBA" id="ARBA00004196"/>
    </source>
</evidence>
<reference evidence="5 6" key="1">
    <citation type="submission" date="2019-07" db="EMBL/GenBank/DDBJ databases">
        <title>Whole genome shotgun sequence of Cellulomonas terrae NBRC 100819.</title>
        <authorList>
            <person name="Hosoyama A."/>
            <person name="Uohara A."/>
            <person name="Ohji S."/>
            <person name="Ichikawa N."/>
        </authorList>
    </citation>
    <scope>NUCLEOTIDE SEQUENCE [LARGE SCALE GENOMIC DNA]</scope>
    <source>
        <strain evidence="5 6">NBRC 100819</strain>
    </source>
</reference>
<dbReference type="GO" id="GO:0030313">
    <property type="term" value="C:cell envelope"/>
    <property type="evidence" value="ECO:0007669"/>
    <property type="project" value="UniProtKB-SubCell"/>
</dbReference>
<feature type="compositionally biased region" description="Low complexity" evidence="3">
    <location>
        <begin position="324"/>
        <end position="357"/>
    </location>
</feature>
<feature type="region of interest" description="Disordered" evidence="3">
    <location>
        <begin position="123"/>
        <end position="179"/>
    </location>
</feature>
<accession>A0A511JFN1</accession>
<feature type="region of interest" description="Disordered" evidence="3">
    <location>
        <begin position="226"/>
        <end position="271"/>
    </location>
</feature>
<name>A0A511JFN1_9CELL</name>
<feature type="compositionally biased region" description="Low complexity" evidence="3">
    <location>
        <begin position="123"/>
        <end position="154"/>
    </location>
</feature>
<dbReference type="Pfam" id="PF25917">
    <property type="entry name" value="BSH_RND"/>
    <property type="match status" value="1"/>
</dbReference>
<dbReference type="SUPFAM" id="SSF111369">
    <property type="entry name" value="HlyD-like secretion proteins"/>
    <property type="match status" value="2"/>
</dbReference>
<dbReference type="Gene3D" id="2.40.420.20">
    <property type="match status" value="1"/>
</dbReference>
<comment type="subcellular location">
    <subcellularLocation>
        <location evidence="1">Cell envelope</location>
    </subcellularLocation>
</comment>